<dbReference type="Proteomes" id="UP001549320">
    <property type="component" value="Unassembled WGS sequence"/>
</dbReference>
<dbReference type="InterPro" id="IPR042100">
    <property type="entry name" value="Bug_dom1"/>
</dbReference>
<dbReference type="PIRSF" id="PIRSF017082">
    <property type="entry name" value="YflP"/>
    <property type="match status" value="1"/>
</dbReference>
<dbReference type="Gene3D" id="3.40.190.10">
    <property type="entry name" value="Periplasmic binding protein-like II"/>
    <property type="match status" value="1"/>
</dbReference>
<keyword evidence="3" id="KW-0675">Receptor</keyword>
<evidence type="ECO:0000256" key="1">
    <source>
        <dbReference type="ARBA" id="ARBA00006987"/>
    </source>
</evidence>
<dbReference type="RefSeq" id="WP_354447702.1">
    <property type="nucleotide sequence ID" value="NZ_JBEPSH010000010.1"/>
</dbReference>
<accession>A0ABV2QER8</accession>
<gene>
    <name evidence="3" type="ORF">ABIE13_004666</name>
</gene>
<feature type="signal peptide" evidence="2">
    <location>
        <begin position="1"/>
        <end position="32"/>
    </location>
</feature>
<keyword evidence="4" id="KW-1185">Reference proteome</keyword>
<dbReference type="InterPro" id="IPR005064">
    <property type="entry name" value="BUG"/>
</dbReference>
<comment type="caution">
    <text evidence="3">The sequence shown here is derived from an EMBL/GenBank/DDBJ whole genome shotgun (WGS) entry which is preliminary data.</text>
</comment>
<dbReference type="Gene3D" id="3.40.190.150">
    <property type="entry name" value="Bordetella uptake gene, domain 1"/>
    <property type="match status" value="1"/>
</dbReference>
<proteinExistence type="inferred from homology"/>
<sequence length="331" mass="35738">MNIRARRRHLAFTALAVCTGLCGLLSGVPAAAQDYPSKPIKFLVGFTPGGSADLISRFVAQKLGERLGQPIMVEQRLGATGIIAQDAVSKAPPDGYTMVLLTGGHPTSAAMKKKLPYHPVNDFGMVSTIIEYPMAIGVRPDSPIKSFADLLARAKAEPGKLSMSSAGIGSLHHLLGEWIKIESGTEMIHVPFKGAAPAYTELLGGRLDVFVETMTFLNVNFKNGQVRPLAVSSSQRLKDFPNVPTISETLPGVDPTSWLGLVVSPGTPRAIIDRLNTELRAVLAEPATAERFAQLGGVPAPSSPEEMRSRVQREIDRWTRVVKLRNIERED</sequence>
<comment type="similarity">
    <text evidence="1">Belongs to the UPF0065 (bug) family.</text>
</comment>
<name>A0ABV2QER8_9BURK</name>
<keyword evidence="2" id="KW-0732">Signal</keyword>
<dbReference type="Pfam" id="PF03401">
    <property type="entry name" value="TctC"/>
    <property type="match status" value="1"/>
</dbReference>
<reference evidence="3 4" key="1">
    <citation type="submission" date="2024-06" db="EMBL/GenBank/DDBJ databases">
        <title>Sorghum-associated microbial communities from plants grown in Nebraska, USA.</title>
        <authorList>
            <person name="Schachtman D."/>
        </authorList>
    </citation>
    <scope>NUCLEOTIDE SEQUENCE [LARGE SCALE GENOMIC DNA]</scope>
    <source>
        <strain evidence="3 4">2709</strain>
    </source>
</reference>
<evidence type="ECO:0000256" key="2">
    <source>
        <dbReference type="SAM" id="SignalP"/>
    </source>
</evidence>
<dbReference type="EMBL" id="JBEPSH010000010">
    <property type="protein sequence ID" value="MET4579529.1"/>
    <property type="molecule type" value="Genomic_DNA"/>
</dbReference>
<evidence type="ECO:0000313" key="3">
    <source>
        <dbReference type="EMBL" id="MET4579529.1"/>
    </source>
</evidence>
<dbReference type="CDD" id="cd13578">
    <property type="entry name" value="PBP2_Bug27"/>
    <property type="match status" value="1"/>
</dbReference>
<protein>
    <submittedName>
        <fullName evidence="3">Tripartite-type tricarboxylate transporter receptor subunit TctC</fullName>
    </submittedName>
</protein>
<feature type="chain" id="PRO_5047026051" evidence="2">
    <location>
        <begin position="33"/>
        <end position="331"/>
    </location>
</feature>
<evidence type="ECO:0000313" key="4">
    <source>
        <dbReference type="Proteomes" id="UP001549320"/>
    </source>
</evidence>
<dbReference type="PANTHER" id="PTHR42928">
    <property type="entry name" value="TRICARBOXYLATE-BINDING PROTEIN"/>
    <property type="match status" value="1"/>
</dbReference>
<organism evidence="3 4">
    <name type="scientific">Ottowia thiooxydans</name>
    <dbReference type="NCBI Taxonomy" id="219182"/>
    <lineage>
        <taxon>Bacteria</taxon>
        <taxon>Pseudomonadati</taxon>
        <taxon>Pseudomonadota</taxon>
        <taxon>Betaproteobacteria</taxon>
        <taxon>Burkholderiales</taxon>
        <taxon>Comamonadaceae</taxon>
        <taxon>Ottowia</taxon>
    </lineage>
</organism>
<dbReference type="PANTHER" id="PTHR42928:SF5">
    <property type="entry name" value="BLR1237 PROTEIN"/>
    <property type="match status" value="1"/>
</dbReference>
<dbReference type="SUPFAM" id="SSF53850">
    <property type="entry name" value="Periplasmic binding protein-like II"/>
    <property type="match status" value="1"/>
</dbReference>